<evidence type="ECO:0000313" key="1">
    <source>
        <dbReference type="EMBL" id="KAA6351145.1"/>
    </source>
</evidence>
<proteinExistence type="predicted"/>
<name>A0A5J4T144_9ZZZZ</name>
<comment type="caution">
    <text evidence="1">The sequence shown here is derived from an EMBL/GenBank/DDBJ whole genome shotgun (WGS) entry which is preliminary data.</text>
</comment>
<reference evidence="1" key="1">
    <citation type="submission" date="2019-03" db="EMBL/GenBank/DDBJ databases">
        <title>Single cell metagenomics reveals metabolic interactions within the superorganism composed of flagellate Streblomastix strix and complex community of Bacteroidetes bacteria on its surface.</title>
        <authorList>
            <person name="Treitli S.C."/>
            <person name="Kolisko M."/>
            <person name="Husnik F."/>
            <person name="Keeling P."/>
            <person name="Hampl V."/>
        </authorList>
    </citation>
    <scope>NUCLEOTIDE SEQUENCE</scope>
    <source>
        <strain evidence="1">STM</strain>
    </source>
</reference>
<protein>
    <submittedName>
        <fullName evidence="1">Uncharacterized protein</fullName>
    </submittedName>
</protein>
<dbReference type="EMBL" id="SNRY01000017">
    <property type="protein sequence ID" value="KAA6351145.1"/>
    <property type="molecule type" value="Genomic_DNA"/>
</dbReference>
<evidence type="ECO:0000313" key="2">
    <source>
        <dbReference type="EMBL" id="KAA6351196.1"/>
    </source>
</evidence>
<sequence>MKKLFRLIPILIMGILISCNEKEDINDEIIGISLVTRSNVSVESVPIVPYFKLTKNNTSKAVNYVFKDGKWETDNSPFLKGEAANGSIFKAEYIPNEVDLITREKDILVATFIYNGEQNIELDFKHINAKLNITLVNNVTKTSDKVNIKLWNIYTINNFHNTSLIISPLIVSKNSEINVVIDGESFTFKELQELTINPNDEINYTLNLNNEVPITFKKSEWSVMDKKLNYVSVYPKISFGSELPSLKGDFIIQINEFKYNYNFNNLNEIIPAGEPYLYWEFFEKGNYNVKGTYIPPYEYDKNYENDILEQNLLSVPWGEDLFFNKLGHINTLISVNLIKGKGFYEGEWETANPLIKGRGIYSVKSSDDIILEQNKPVIIKPILLNDNCKFIINFLEKELIVKLNSIIFNNQPLTELKANTSYVFDLTIDRAGTTNINIIYSDTWNVYNTKGTIVY</sequence>
<accession>A0A5J4T144</accession>
<dbReference type="EMBL" id="SNRY01000017">
    <property type="protein sequence ID" value="KAA6351196.1"/>
    <property type="molecule type" value="Genomic_DNA"/>
</dbReference>
<organism evidence="1">
    <name type="scientific">termite gut metagenome</name>
    <dbReference type="NCBI Taxonomy" id="433724"/>
    <lineage>
        <taxon>unclassified sequences</taxon>
        <taxon>metagenomes</taxon>
        <taxon>organismal metagenomes</taxon>
    </lineage>
</organism>
<dbReference type="AlphaFoldDB" id="A0A5J4T144"/>
<dbReference type="PROSITE" id="PS51257">
    <property type="entry name" value="PROKAR_LIPOPROTEIN"/>
    <property type="match status" value="1"/>
</dbReference>
<gene>
    <name evidence="1" type="ORF">EZS27_001445</name>
    <name evidence="2" type="ORF">EZS27_001496</name>
</gene>